<accession>A0A951PC80</accession>
<gene>
    <name evidence="1" type="ORF">KME07_16455</name>
</gene>
<evidence type="ECO:0000313" key="1">
    <source>
        <dbReference type="EMBL" id="MBW4467017.1"/>
    </source>
</evidence>
<organism evidence="1 2">
    <name type="scientific">Pegethrix bostrychoides GSE-TBD4-15B</name>
    <dbReference type="NCBI Taxonomy" id="2839662"/>
    <lineage>
        <taxon>Bacteria</taxon>
        <taxon>Bacillati</taxon>
        <taxon>Cyanobacteriota</taxon>
        <taxon>Cyanophyceae</taxon>
        <taxon>Oculatellales</taxon>
        <taxon>Oculatellaceae</taxon>
        <taxon>Pegethrix</taxon>
    </lineage>
</organism>
<dbReference type="AlphaFoldDB" id="A0A951PC80"/>
<sequence>MRQQSTQTYGWSLDPALSMSLKILRLGLLTERRERRFTSGQVKPD</sequence>
<proteinExistence type="predicted"/>
<protein>
    <submittedName>
        <fullName evidence="1">Uncharacterized protein</fullName>
    </submittedName>
</protein>
<reference evidence="1" key="1">
    <citation type="submission" date="2021-05" db="EMBL/GenBank/DDBJ databases">
        <authorList>
            <person name="Pietrasiak N."/>
            <person name="Ward R."/>
            <person name="Stajich J.E."/>
            <person name="Kurbessoian T."/>
        </authorList>
    </citation>
    <scope>NUCLEOTIDE SEQUENCE</scope>
    <source>
        <strain evidence="1">GSE-TBD4-15B</strain>
    </source>
</reference>
<reference evidence="1" key="2">
    <citation type="journal article" date="2022" name="Microbiol. Resour. Announc.">
        <title>Metagenome Sequencing to Explore Phylogenomics of Terrestrial Cyanobacteria.</title>
        <authorList>
            <person name="Ward R.D."/>
            <person name="Stajich J.E."/>
            <person name="Johansen J.R."/>
            <person name="Huntemann M."/>
            <person name="Clum A."/>
            <person name="Foster B."/>
            <person name="Foster B."/>
            <person name="Roux S."/>
            <person name="Palaniappan K."/>
            <person name="Varghese N."/>
            <person name="Mukherjee S."/>
            <person name="Reddy T.B.K."/>
            <person name="Daum C."/>
            <person name="Copeland A."/>
            <person name="Chen I.A."/>
            <person name="Ivanova N.N."/>
            <person name="Kyrpides N.C."/>
            <person name="Shapiro N."/>
            <person name="Eloe-Fadrosh E.A."/>
            <person name="Pietrasiak N."/>
        </authorList>
    </citation>
    <scope>NUCLEOTIDE SEQUENCE</scope>
    <source>
        <strain evidence="1">GSE-TBD4-15B</strain>
    </source>
</reference>
<dbReference type="EMBL" id="JAHHHV010000072">
    <property type="protein sequence ID" value="MBW4467017.1"/>
    <property type="molecule type" value="Genomic_DNA"/>
</dbReference>
<dbReference type="Proteomes" id="UP000707356">
    <property type="component" value="Unassembled WGS sequence"/>
</dbReference>
<evidence type="ECO:0000313" key="2">
    <source>
        <dbReference type="Proteomes" id="UP000707356"/>
    </source>
</evidence>
<comment type="caution">
    <text evidence="1">The sequence shown here is derived from an EMBL/GenBank/DDBJ whole genome shotgun (WGS) entry which is preliminary data.</text>
</comment>
<name>A0A951PC80_9CYAN</name>